<dbReference type="Proteomes" id="UP001501116">
    <property type="component" value="Unassembled WGS sequence"/>
</dbReference>
<name>A0ABN2SSC9_9PSEU</name>
<keyword evidence="2" id="KW-1185">Reference proteome</keyword>
<evidence type="ECO:0000313" key="2">
    <source>
        <dbReference type="Proteomes" id="UP001501116"/>
    </source>
</evidence>
<accession>A0ABN2SSC9</accession>
<comment type="caution">
    <text evidence="1">The sequence shown here is derived from an EMBL/GenBank/DDBJ whole genome shotgun (WGS) entry which is preliminary data.</text>
</comment>
<reference evidence="1 2" key="1">
    <citation type="journal article" date="2019" name="Int. J. Syst. Evol. Microbiol.">
        <title>The Global Catalogue of Microorganisms (GCM) 10K type strain sequencing project: providing services to taxonomists for standard genome sequencing and annotation.</title>
        <authorList>
            <consortium name="The Broad Institute Genomics Platform"/>
            <consortium name="The Broad Institute Genome Sequencing Center for Infectious Disease"/>
            <person name="Wu L."/>
            <person name="Ma J."/>
        </authorList>
    </citation>
    <scope>NUCLEOTIDE SEQUENCE [LARGE SCALE GENOMIC DNA]</scope>
    <source>
        <strain evidence="1 2">JCM 14545</strain>
    </source>
</reference>
<organism evidence="1 2">
    <name type="scientific">Amycolatopsis minnesotensis</name>
    <dbReference type="NCBI Taxonomy" id="337894"/>
    <lineage>
        <taxon>Bacteria</taxon>
        <taxon>Bacillati</taxon>
        <taxon>Actinomycetota</taxon>
        <taxon>Actinomycetes</taxon>
        <taxon>Pseudonocardiales</taxon>
        <taxon>Pseudonocardiaceae</taxon>
        <taxon>Amycolatopsis</taxon>
    </lineage>
</organism>
<protein>
    <submittedName>
        <fullName evidence="1">Uncharacterized protein</fullName>
    </submittedName>
</protein>
<evidence type="ECO:0000313" key="1">
    <source>
        <dbReference type="EMBL" id="GAA1991157.1"/>
    </source>
</evidence>
<proteinExistence type="predicted"/>
<sequence length="106" mass="10914">MRGTAARIAPIAKTVTLCPAAASLTPRSRLICDSIPAGIVSVRSVMNPVAARASRPASGNRASAAEGDGDVAVRVILLSSMCDIDVRVKPGRVAARTRNGCGDEDR</sequence>
<gene>
    <name evidence="1" type="ORF">GCM10009754_82050</name>
</gene>
<dbReference type="EMBL" id="BAAANN010000058">
    <property type="protein sequence ID" value="GAA1991157.1"/>
    <property type="molecule type" value="Genomic_DNA"/>
</dbReference>